<name>A0ABV6G8Q7_9GAMM</name>
<sequence length="118" mass="13314">MHAGHYAREVGGDELRRALNAPGLDGLPQHRFTRLVLDRWALEEPNRVRLLCADLVRLEWLLDAAQDQGDQERELLTSIEAQHRREAGELDTDLLAASGLPLGMPDSLPFRHMDREAA</sequence>
<dbReference type="EMBL" id="JBHLVX010000064">
    <property type="protein sequence ID" value="MFC0269634.1"/>
    <property type="molecule type" value="Genomic_DNA"/>
</dbReference>
<dbReference type="RefSeq" id="WP_019953221.1">
    <property type="nucleotide sequence ID" value="NZ_JBHLVX010000064.1"/>
</dbReference>
<evidence type="ECO:0000313" key="2">
    <source>
        <dbReference type="Proteomes" id="UP001589814"/>
    </source>
</evidence>
<accession>A0ABV6G8Q7</accession>
<dbReference type="Proteomes" id="UP001589814">
    <property type="component" value="Unassembled WGS sequence"/>
</dbReference>
<reference evidence="1 2" key="1">
    <citation type="submission" date="2024-09" db="EMBL/GenBank/DDBJ databases">
        <authorList>
            <person name="Sun Q."/>
            <person name="Mori K."/>
        </authorList>
    </citation>
    <scope>NUCLEOTIDE SEQUENCE [LARGE SCALE GENOMIC DNA]</scope>
    <source>
        <strain evidence="1 2">CCM 7415</strain>
    </source>
</reference>
<evidence type="ECO:0000313" key="1">
    <source>
        <dbReference type="EMBL" id="MFC0269634.1"/>
    </source>
</evidence>
<proteinExistence type="predicted"/>
<organism evidence="1 2">
    <name type="scientific">Kushneria aurantia</name>
    <dbReference type="NCBI Taxonomy" id="504092"/>
    <lineage>
        <taxon>Bacteria</taxon>
        <taxon>Pseudomonadati</taxon>
        <taxon>Pseudomonadota</taxon>
        <taxon>Gammaproteobacteria</taxon>
        <taxon>Oceanospirillales</taxon>
        <taxon>Halomonadaceae</taxon>
        <taxon>Kushneria</taxon>
    </lineage>
</organism>
<protein>
    <submittedName>
        <fullName evidence="1">Uncharacterized protein</fullName>
    </submittedName>
</protein>
<comment type="caution">
    <text evidence="1">The sequence shown here is derived from an EMBL/GenBank/DDBJ whole genome shotgun (WGS) entry which is preliminary data.</text>
</comment>
<keyword evidence="2" id="KW-1185">Reference proteome</keyword>
<gene>
    <name evidence="1" type="ORF">ACFFHW_16845</name>
</gene>